<accession>A0ABP8GEX8</accession>
<evidence type="ECO:0008006" key="4">
    <source>
        <dbReference type="Google" id="ProtNLM"/>
    </source>
</evidence>
<dbReference type="PROSITE" id="PS51257">
    <property type="entry name" value="PROKAR_LIPOPROTEIN"/>
    <property type="match status" value="1"/>
</dbReference>
<dbReference type="InterPro" id="IPR025737">
    <property type="entry name" value="FApF"/>
</dbReference>
<keyword evidence="3" id="KW-1185">Reference proteome</keyword>
<reference evidence="3" key="1">
    <citation type="journal article" date="2019" name="Int. J. Syst. Evol. Microbiol.">
        <title>The Global Catalogue of Microorganisms (GCM) 10K type strain sequencing project: providing services to taxonomists for standard genome sequencing and annotation.</title>
        <authorList>
            <consortium name="The Broad Institute Genomics Platform"/>
            <consortium name="The Broad Institute Genome Sequencing Center for Infectious Disease"/>
            <person name="Wu L."/>
            <person name="Ma J."/>
        </authorList>
    </citation>
    <scope>NUCLEOTIDE SEQUENCE [LARGE SCALE GENOMIC DNA]</scope>
    <source>
        <strain evidence="3">JCM 17705</strain>
    </source>
</reference>
<evidence type="ECO:0000313" key="3">
    <source>
        <dbReference type="Proteomes" id="UP001500582"/>
    </source>
</evidence>
<organism evidence="2 3">
    <name type="scientific">Mucilaginibacter gynuensis</name>
    <dbReference type="NCBI Taxonomy" id="1302236"/>
    <lineage>
        <taxon>Bacteria</taxon>
        <taxon>Pseudomonadati</taxon>
        <taxon>Bacteroidota</taxon>
        <taxon>Sphingobacteriia</taxon>
        <taxon>Sphingobacteriales</taxon>
        <taxon>Sphingobacteriaceae</taxon>
        <taxon>Mucilaginibacter</taxon>
    </lineage>
</organism>
<gene>
    <name evidence="2" type="ORF">GCM10023149_23660</name>
</gene>
<proteinExistence type="predicted"/>
<dbReference type="EMBL" id="BAABFT010000005">
    <property type="protein sequence ID" value="GAA4323008.1"/>
    <property type="molecule type" value="Genomic_DNA"/>
</dbReference>
<comment type="caution">
    <text evidence="2">The sequence shown here is derived from an EMBL/GenBank/DDBJ whole genome shotgun (WGS) entry which is preliminary data.</text>
</comment>
<dbReference type="Pfam" id="PF13557">
    <property type="entry name" value="Phenol_MetA_deg"/>
    <property type="match status" value="1"/>
</dbReference>
<keyword evidence="1" id="KW-0732">Signal</keyword>
<evidence type="ECO:0000313" key="2">
    <source>
        <dbReference type="EMBL" id="GAA4323008.1"/>
    </source>
</evidence>
<name>A0ABP8GEX8_9SPHI</name>
<protein>
    <recommendedName>
        <fullName evidence="4">Outer membrane beta-barrel porin/alpha-amylase</fullName>
    </recommendedName>
</protein>
<feature type="chain" id="PRO_5045471966" description="Outer membrane beta-barrel porin/alpha-amylase" evidence="1">
    <location>
        <begin position="24"/>
        <end position="310"/>
    </location>
</feature>
<feature type="signal peptide" evidence="1">
    <location>
        <begin position="1"/>
        <end position="23"/>
    </location>
</feature>
<dbReference type="Proteomes" id="UP001500582">
    <property type="component" value="Unassembled WGS sequence"/>
</dbReference>
<evidence type="ECO:0000256" key="1">
    <source>
        <dbReference type="SAM" id="SignalP"/>
    </source>
</evidence>
<dbReference type="RefSeq" id="WP_345211283.1">
    <property type="nucleotide sequence ID" value="NZ_BAABFT010000005.1"/>
</dbReference>
<sequence length="310" mass="34926">MNIWSKYIITSLLISACWLHSFAQNELDAVMMGKNNLCVAAAYGYSSWDKYWEGTFKRENLNIGTLTTRSVTTMLNYGIRNNLNVMVSLPYVSTKASGGTLAGLSGFQDLSFYIKYRPLRKISGSQKFSLFAIGGYVVPSHNYNIDLMPMSIGMGSNVATGRIIADYQISKLFLSASGTYMYRNNVDIDRPSYYTTRQINSHEVEMPNAGSYQLRTGYRTSMIIAEAFFDQTRTFGGFDIRKNDMPFVSNKMNTTNIGFEGKYYLKQLPELGIHAMAWRTLAGRNVGQAKGFMAGLLYNIRIAKHPIVRQ</sequence>